<dbReference type="PANTHER" id="PTHR46797">
    <property type="entry name" value="HTH-TYPE TRANSCRIPTIONAL REGULATOR"/>
    <property type="match status" value="1"/>
</dbReference>
<evidence type="ECO:0000259" key="2">
    <source>
        <dbReference type="PROSITE" id="PS50943"/>
    </source>
</evidence>
<dbReference type="Pfam" id="PF01381">
    <property type="entry name" value="HTH_3"/>
    <property type="match status" value="1"/>
</dbReference>
<name>A8ZUX9_DESOH</name>
<dbReference type="GO" id="GO:0003700">
    <property type="term" value="F:DNA-binding transcription factor activity"/>
    <property type="evidence" value="ECO:0007669"/>
    <property type="project" value="TreeGrafter"/>
</dbReference>
<feature type="domain" description="HTH cro/C1-type" evidence="2">
    <location>
        <begin position="257"/>
        <end position="311"/>
    </location>
</feature>
<dbReference type="Pfam" id="PF07883">
    <property type="entry name" value="Cupin_2"/>
    <property type="match status" value="1"/>
</dbReference>
<dbReference type="AlphaFoldDB" id="A8ZUX9"/>
<dbReference type="InterPro" id="IPR014710">
    <property type="entry name" value="RmlC-like_jellyroll"/>
</dbReference>
<dbReference type="KEGG" id="dol:Dole_2265"/>
<reference evidence="3 4" key="1">
    <citation type="submission" date="2007-10" db="EMBL/GenBank/DDBJ databases">
        <title>Complete sequence of Desulfococcus oleovorans Hxd3.</title>
        <authorList>
            <consortium name="US DOE Joint Genome Institute"/>
            <person name="Copeland A."/>
            <person name="Lucas S."/>
            <person name="Lapidus A."/>
            <person name="Barry K."/>
            <person name="Glavina del Rio T."/>
            <person name="Dalin E."/>
            <person name="Tice H."/>
            <person name="Pitluck S."/>
            <person name="Kiss H."/>
            <person name="Brettin T."/>
            <person name="Bruce D."/>
            <person name="Detter J.C."/>
            <person name="Han C."/>
            <person name="Schmutz J."/>
            <person name="Larimer F."/>
            <person name="Land M."/>
            <person name="Hauser L."/>
            <person name="Kyrpides N."/>
            <person name="Kim E."/>
            <person name="Wawrik B."/>
            <person name="Richardson P."/>
        </authorList>
    </citation>
    <scope>NUCLEOTIDE SEQUENCE [LARGE SCALE GENOMIC DNA]</scope>
    <source>
        <strain evidence="4">DSM 6200 / JCM 39069 / Hxd3</strain>
    </source>
</reference>
<dbReference type="SUPFAM" id="SSF47413">
    <property type="entry name" value="lambda repressor-like DNA-binding domains"/>
    <property type="match status" value="1"/>
</dbReference>
<dbReference type="STRING" id="96561.Dole_2265"/>
<dbReference type="Gene3D" id="2.60.120.10">
    <property type="entry name" value="Jelly Rolls"/>
    <property type="match status" value="1"/>
</dbReference>
<accession>A8ZUX9</accession>
<proteinExistence type="predicted"/>
<keyword evidence="1" id="KW-0238">DNA-binding</keyword>
<dbReference type="CDD" id="cd00093">
    <property type="entry name" value="HTH_XRE"/>
    <property type="match status" value="1"/>
</dbReference>
<sequence>MTQASVTSGIPDLDRLLEGGVFIGDNVVWYDDAGMLAGVFCLNLLKASIEAKKSLIYVSFDRSPKNLLERFGALANSRYLTILDCFTYGKGEASSVFLEFYRRKRSSTGCRIVCVDQPQQPEVVAGAFYDLHGAMRGDVRFVFESLTGMQEMWGGEESVMKFYAHACPRLYELNTIAYWIVEKEVHSRRLKALLNQVTQVAVDLSLKRGKTYLSVLKAEKRAIDILNQPTVYWNRGLSVTLDPGKMRSGSLDLGLRIKELRTKKGMSQVALARGIGVTPSTISQVENNQIFPSVPALIKMSEILSVDVGYFFQTGAGSAPRVVFSEFEAMPSPVPGMARRLISCRRLMPEDMEAQCVPYIIEIQPGAVLDGHFFSLKGEETGFLMEGELHMTLGHGAQPLQTGDLVYLAAEVPSQWENRGKLPARLLWITATP</sequence>
<dbReference type="SUPFAM" id="SSF51182">
    <property type="entry name" value="RmlC-like cupins"/>
    <property type="match status" value="1"/>
</dbReference>
<dbReference type="SMART" id="SM00530">
    <property type="entry name" value="HTH_XRE"/>
    <property type="match status" value="1"/>
</dbReference>
<dbReference type="eggNOG" id="COG3257">
    <property type="taxonomic scope" value="Bacteria"/>
</dbReference>
<dbReference type="GO" id="GO:0003677">
    <property type="term" value="F:DNA binding"/>
    <property type="evidence" value="ECO:0007669"/>
    <property type="project" value="UniProtKB-KW"/>
</dbReference>
<dbReference type="InterPro" id="IPR013096">
    <property type="entry name" value="Cupin_2"/>
</dbReference>
<dbReference type="InterPro" id="IPR050807">
    <property type="entry name" value="TransReg_Diox_bact_type"/>
</dbReference>
<organism evidence="3 4">
    <name type="scientific">Desulfosudis oleivorans (strain DSM 6200 / JCM 39069 / Hxd3)</name>
    <name type="common">Desulfococcus oleovorans</name>
    <dbReference type="NCBI Taxonomy" id="96561"/>
    <lineage>
        <taxon>Bacteria</taxon>
        <taxon>Pseudomonadati</taxon>
        <taxon>Thermodesulfobacteriota</taxon>
        <taxon>Desulfobacteria</taxon>
        <taxon>Desulfobacterales</taxon>
        <taxon>Desulfosudaceae</taxon>
        <taxon>Desulfosudis</taxon>
    </lineage>
</organism>
<dbReference type="eggNOG" id="COG1396">
    <property type="taxonomic scope" value="Bacteria"/>
</dbReference>
<protein>
    <submittedName>
        <fullName evidence="3">Transcriptional regulator, XRE family</fullName>
    </submittedName>
</protein>
<dbReference type="SUPFAM" id="SSF52540">
    <property type="entry name" value="P-loop containing nucleoside triphosphate hydrolases"/>
    <property type="match status" value="1"/>
</dbReference>
<evidence type="ECO:0000313" key="3">
    <source>
        <dbReference type="EMBL" id="ABW68069.1"/>
    </source>
</evidence>
<dbReference type="Gene3D" id="3.40.50.300">
    <property type="entry name" value="P-loop containing nucleotide triphosphate hydrolases"/>
    <property type="match status" value="1"/>
</dbReference>
<dbReference type="CDD" id="cd02209">
    <property type="entry name" value="cupin_XRE_C"/>
    <property type="match status" value="1"/>
</dbReference>
<dbReference type="Proteomes" id="UP000008561">
    <property type="component" value="Chromosome"/>
</dbReference>
<dbReference type="InterPro" id="IPR010982">
    <property type="entry name" value="Lambda_DNA-bd_dom_sf"/>
</dbReference>
<dbReference type="EMBL" id="CP000859">
    <property type="protein sequence ID" value="ABW68069.1"/>
    <property type="molecule type" value="Genomic_DNA"/>
</dbReference>
<dbReference type="HOGENOM" id="CLU_628111_0_0_7"/>
<dbReference type="eggNOG" id="COG0467">
    <property type="taxonomic scope" value="Bacteria"/>
</dbReference>
<gene>
    <name evidence="3" type="ordered locus">Dole_2265</name>
</gene>
<dbReference type="PROSITE" id="PS50943">
    <property type="entry name" value="HTH_CROC1"/>
    <property type="match status" value="1"/>
</dbReference>
<dbReference type="Gene3D" id="1.10.260.40">
    <property type="entry name" value="lambda repressor-like DNA-binding domains"/>
    <property type="match status" value="1"/>
</dbReference>
<evidence type="ECO:0000256" key="1">
    <source>
        <dbReference type="ARBA" id="ARBA00023125"/>
    </source>
</evidence>
<dbReference type="PANTHER" id="PTHR46797:SF2">
    <property type="entry name" value="TRANSCRIPTIONAL REGULATOR"/>
    <property type="match status" value="1"/>
</dbReference>
<dbReference type="InterPro" id="IPR001387">
    <property type="entry name" value="Cro/C1-type_HTH"/>
</dbReference>
<dbReference type="GO" id="GO:0005829">
    <property type="term" value="C:cytosol"/>
    <property type="evidence" value="ECO:0007669"/>
    <property type="project" value="TreeGrafter"/>
</dbReference>
<dbReference type="OrthoDB" id="9812167at2"/>
<keyword evidence="4" id="KW-1185">Reference proteome</keyword>
<evidence type="ECO:0000313" key="4">
    <source>
        <dbReference type="Proteomes" id="UP000008561"/>
    </source>
</evidence>
<dbReference type="InterPro" id="IPR027417">
    <property type="entry name" value="P-loop_NTPase"/>
</dbReference>
<dbReference type="RefSeq" id="WP_012175681.1">
    <property type="nucleotide sequence ID" value="NC_009943.1"/>
</dbReference>
<dbReference type="InterPro" id="IPR011051">
    <property type="entry name" value="RmlC_Cupin_sf"/>
</dbReference>